<evidence type="ECO:0008006" key="4">
    <source>
        <dbReference type="Google" id="ProtNLM"/>
    </source>
</evidence>
<dbReference type="PANTHER" id="PTHR24413">
    <property type="entry name" value="SPECKLE-TYPE POZ PROTEIN"/>
    <property type="match status" value="1"/>
</dbReference>
<dbReference type="OrthoDB" id="6359816at2759"/>
<feature type="compositionally biased region" description="Basic and acidic residues" evidence="1">
    <location>
        <begin position="143"/>
        <end position="154"/>
    </location>
</feature>
<proteinExistence type="predicted"/>
<comment type="caution">
    <text evidence="2">The sequence shown here is derived from an EMBL/GenBank/DDBJ whole genome shotgun (WGS) entry which is preliminary data.</text>
</comment>
<gene>
    <name evidence="2" type="ORF">EUX98_g4746</name>
</gene>
<feature type="region of interest" description="Disordered" evidence="1">
    <location>
        <begin position="137"/>
        <end position="158"/>
    </location>
</feature>
<protein>
    <recommendedName>
        <fullName evidence="4">BTB domain-containing protein</fullName>
    </recommendedName>
</protein>
<organism evidence="2 3">
    <name type="scientific">Antrodiella citrinella</name>
    <dbReference type="NCBI Taxonomy" id="2447956"/>
    <lineage>
        <taxon>Eukaryota</taxon>
        <taxon>Fungi</taxon>
        <taxon>Dikarya</taxon>
        <taxon>Basidiomycota</taxon>
        <taxon>Agaricomycotina</taxon>
        <taxon>Agaricomycetes</taxon>
        <taxon>Polyporales</taxon>
        <taxon>Steccherinaceae</taxon>
        <taxon>Antrodiella</taxon>
    </lineage>
</organism>
<feature type="region of interest" description="Disordered" evidence="1">
    <location>
        <begin position="99"/>
        <end position="125"/>
    </location>
</feature>
<evidence type="ECO:0000313" key="3">
    <source>
        <dbReference type="Proteomes" id="UP000308730"/>
    </source>
</evidence>
<dbReference type="InterPro" id="IPR011333">
    <property type="entry name" value="SKP1/BTB/POZ_sf"/>
</dbReference>
<reference evidence="2 3" key="1">
    <citation type="submission" date="2019-02" db="EMBL/GenBank/DDBJ databases">
        <title>Genome sequencing of the rare red list fungi Antrodiella citrinella (Flaviporus citrinellus).</title>
        <authorList>
            <person name="Buettner E."/>
            <person name="Kellner H."/>
        </authorList>
    </citation>
    <scope>NUCLEOTIDE SEQUENCE [LARGE SCALE GENOMIC DNA]</scope>
    <source>
        <strain evidence="2 3">DSM 108506</strain>
    </source>
</reference>
<dbReference type="Proteomes" id="UP000308730">
    <property type="component" value="Unassembled WGS sequence"/>
</dbReference>
<sequence length="332" mass="37050">MGPQPSRPIYTSPSVLPIPSDIPRNKILQIAATASLTGGTFIDTKFYAFSQRQASSGKGNKPLALFANSTVLRAACPYFDDLLSQRGFEENKLVNIDEDYPADRTANNDQYDDDDSDLEEDSEEDGVAATFEQLDSETASLDSSRKFDDTKTSEPKWQQNGCSLSFGAQASDAVSKTARNGHVIHVSDFAHQTLHAFIFYLYTEDIVFKPLRSSKTEKSESAVNTVSPNAPSCSPKSLYRLADRYGHQKLKELCEKEIQRQLNEQNIIAEIFSKFSWRYSPIRDMQLDYLCQFCNNDTVNAALPALTAQIAEGSLPHCAEVLNLVMSRLMRK</sequence>
<feature type="compositionally biased region" description="Acidic residues" evidence="1">
    <location>
        <begin position="110"/>
        <end position="125"/>
    </location>
</feature>
<dbReference type="AlphaFoldDB" id="A0A4S4MT78"/>
<evidence type="ECO:0000313" key="2">
    <source>
        <dbReference type="EMBL" id="THH29432.1"/>
    </source>
</evidence>
<evidence type="ECO:0000256" key="1">
    <source>
        <dbReference type="SAM" id="MobiDB-lite"/>
    </source>
</evidence>
<keyword evidence="3" id="KW-1185">Reference proteome</keyword>
<dbReference type="EMBL" id="SGPM01000124">
    <property type="protein sequence ID" value="THH29432.1"/>
    <property type="molecule type" value="Genomic_DNA"/>
</dbReference>
<dbReference type="Gene3D" id="3.30.710.10">
    <property type="entry name" value="Potassium Channel Kv1.1, Chain A"/>
    <property type="match status" value="1"/>
</dbReference>
<accession>A0A4S4MT78</accession>
<name>A0A4S4MT78_9APHY</name>
<dbReference type="SUPFAM" id="SSF54695">
    <property type="entry name" value="POZ domain"/>
    <property type="match status" value="1"/>
</dbReference>